<feature type="binding site" evidence="4">
    <location>
        <position position="55"/>
    </location>
    <ligand>
        <name>substrate</name>
    </ligand>
</feature>
<dbReference type="GO" id="GO:0009396">
    <property type="term" value="P:folic acid-containing compound biosynthetic process"/>
    <property type="evidence" value="ECO:0007669"/>
    <property type="project" value="TreeGrafter"/>
</dbReference>
<dbReference type="InterPro" id="IPR037171">
    <property type="entry name" value="NagB/RpiA_transferase-like"/>
</dbReference>
<evidence type="ECO:0000256" key="3">
    <source>
        <dbReference type="ARBA" id="ARBA00022840"/>
    </source>
</evidence>
<dbReference type="EMBL" id="FMAO01000006">
    <property type="protein sequence ID" value="SCB95636.1"/>
    <property type="molecule type" value="Genomic_DNA"/>
</dbReference>
<dbReference type="InterPro" id="IPR024185">
    <property type="entry name" value="FTHF_cligase-like_sf"/>
</dbReference>
<dbReference type="PANTHER" id="PTHR23407">
    <property type="entry name" value="ATPASE INHIBITOR/5-FORMYLTETRAHYDROFOLATE CYCLO-LIGASE"/>
    <property type="match status" value="1"/>
</dbReference>
<feature type="binding site" evidence="4">
    <location>
        <position position="50"/>
    </location>
    <ligand>
        <name>substrate</name>
    </ligand>
</feature>
<reference evidence="7" key="1">
    <citation type="submission" date="2016-08" db="EMBL/GenBank/DDBJ databases">
        <authorList>
            <person name="Varghese N."/>
            <person name="Submissions Spin"/>
        </authorList>
    </citation>
    <scope>NUCLEOTIDE SEQUENCE [LARGE SCALE GENOMIC DNA]</scope>
    <source>
        <strain evidence="7">R-53094</strain>
    </source>
</reference>
<dbReference type="GO" id="GO:0005524">
    <property type="term" value="F:ATP binding"/>
    <property type="evidence" value="ECO:0007669"/>
    <property type="project" value="UniProtKB-KW"/>
</dbReference>
<dbReference type="STRING" id="1505725.GA0061074_10626"/>
<dbReference type="PANTHER" id="PTHR23407:SF1">
    <property type="entry name" value="5-FORMYLTETRAHYDROFOLATE CYCLO-LIGASE"/>
    <property type="match status" value="1"/>
</dbReference>
<dbReference type="Pfam" id="PF01812">
    <property type="entry name" value="5-FTHF_cyc-lig"/>
    <property type="match status" value="1"/>
</dbReference>
<dbReference type="NCBIfam" id="TIGR02727">
    <property type="entry name" value="MTHFS_bact"/>
    <property type="match status" value="1"/>
</dbReference>
<comment type="cofactor">
    <cofactor evidence="5">
        <name>Mg(2+)</name>
        <dbReference type="ChEBI" id="CHEBI:18420"/>
    </cofactor>
</comment>
<keyword evidence="5" id="KW-0479">Metal-binding</keyword>
<name>A0A1C4AMB4_9LACO</name>
<evidence type="ECO:0000256" key="1">
    <source>
        <dbReference type="ARBA" id="ARBA00010638"/>
    </source>
</evidence>
<dbReference type="GO" id="GO:0030272">
    <property type="term" value="F:5-formyltetrahydrofolate cyclo-ligase activity"/>
    <property type="evidence" value="ECO:0007669"/>
    <property type="project" value="UniProtKB-EC"/>
</dbReference>
<comment type="similarity">
    <text evidence="1 5">Belongs to the 5-formyltetrahydrofolate cyclo-ligase family.</text>
</comment>
<dbReference type="RefSeq" id="WP_240005823.1">
    <property type="nucleotide sequence ID" value="NZ_BJEE01000001.1"/>
</dbReference>
<feature type="binding site" evidence="4">
    <location>
        <begin position="4"/>
        <end position="8"/>
    </location>
    <ligand>
        <name>ATP</name>
        <dbReference type="ChEBI" id="CHEBI:30616"/>
    </ligand>
</feature>
<evidence type="ECO:0000256" key="2">
    <source>
        <dbReference type="ARBA" id="ARBA00022741"/>
    </source>
</evidence>
<evidence type="ECO:0000313" key="7">
    <source>
        <dbReference type="Proteomes" id="UP000199268"/>
    </source>
</evidence>
<dbReference type="PIRSF" id="PIRSF006806">
    <property type="entry name" value="FTHF_cligase"/>
    <property type="match status" value="1"/>
</dbReference>
<evidence type="ECO:0000313" key="6">
    <source>
        <dbReference type="EMBL" id="SCB95636.1"/>
    </source>
</evidence>
<organism evidence="6 7">
    <name type="scientific">Weissella bombi</name>
    <dbReference type="NCBI Taxonomy" id="1505725"/>
    <lineage>
        <taxon>Bacteria</taxon>
        <taxon>Bacillati</taxon>
        <taxon>Bacillota</taxon>
        <taxon>Bacilli</taxon>
        <taxon>Lactobacillales</taxon>
        <taxon>Lactobacillaceae</taxon>
        <taxon>Weissella</taxon>
    </lineage>
</organism>
<dbReference type="GO" id="GO:0035999">
    <property type="term" value="P:tetrahydrofolate interconversion"/>
    <property type="evidence" value="ECO:0007669"/>
    <property type="project" value="TreeGrafter"/>
</dbReference>
<evidence type="ECO:0000256" key="5">
    <source>
        <dbReference type="RuleBase" id="RU361279"/>
    </source>
</evidence>
<keyword evidence="5" id="KW-0460">Magnesium</keyword>
<keyword evidence="6" id="KW-0436">Ligase</keyword>
<dbReference type="SUPFAM" id="SSF100950">
    <property type="entry name" value="NagB/RpiA/CoA transferase-like"/>
    <property type="match status" value="1"/>
</dbReference>
<dbReference type="Proteomes" id="UP000199268">
    <property type="component" value="Unassembled WGS sequence"/>
</dbReference>
<gene>
    <name evidence="6" type="ORF">GA0061074_10626</name>
</gene>
<sequence>MITKQTVRQKAIDNLAALSDEQSAYFMQEMVKKVTSLSAWQKAETVALTLSQADELPTDLLIQTALLQNKTVVLPRVLPKKQMAFMTINQDTHYERHPFGMLEPVGGRVVNPKEIDFVLVPGVAFTDDGQRIGFGGGYYDRWLPQTTAKKVAATIAVNMFVTPVWRIEVTDQKVDQVIVLDRKIENE</sequence>
<feature type="binding site" evidence="4">
    <location>
        <begin position="131"/>
        <end position="139"/>
    </location>
    <ligand>
        <name>ATP</name>
        <dbReference type="ChEBI" id="CHEBI:30616"/>
    </ligand>
</feature>
<dbReference type="AlphaFoldDB" id="A0A1C4AMB4"/>
<accession>A0A1C4AMB4</accession>
<dbReference type="Gene3D" id="3.40.50.10420">
    <property type="entry name" value="NagB/RpiA/CoA transferase-like"/>
    <property type="match status" value="1"/>
</dbReference>
<keyword evidence="2 4" id="KW-0547">Nucleotide-binding</keyword>
<comment type="catalytic activity">
    <reaction evidence="5">
        <text>(6S)-5-formyl-5,6,7,8-tetrahydrofolate + ATP = (6R)-5,10-methenyltetrahydrofolate + ADP + phosphate</text>
        <dbReference type="Rhea" id="RHEA:10488"/>
        <dbReference type="ChEBI" id="CHEBI:30616"/>
        <dbReference type="ChEBI" id="CHEBI:43474"/>
        <dbReference type="ChEBI" id="CHEBI:57455"/>
        <dbReference type="ChEBI" id="CHEBI:57457"/>
        <dbReference type="ChEBI" id="CHEBI:456216"/>
        <dbReference type="EC" id="6.3.3.2"/>
    </reaction>
</comment>
<keyword evidence="7" id="KW-1185">Reference proteome</keyword>
<dbReference type="EC" id="6.3.3.2" evidence="5"/>
<dbReference type="GO" id="GO:0046872">
    <property type="term" value="F:metal ion binding"/>
    <property type="evidence" value="ECO:0007669"/>
    <property type="project" value="UniProtKB-KW"/>
</dbReference>
<keyword evidence="3 4" id="KW-0067">ATP-binding</keyword>
<evidence type="ECO:0000256" key="4">
    <source>
        <dbReference type="PIRSR" id="PIRSR006806-1"/>
    </source>
</evidence>
<dbReference type="InterPro" id="IPR002698">
    <property type="entry name" value="FTHF_cligase"/>
</dbReference>
<protein>
    <recommendedName>
        <fullName evidence="5">5-formyltetrahydrofolate cyclo-ligase</fullName>
        <ecNumber evidence="5">6.3.3.2</ecNumber>
    </recommendedName>
</protein>
<proteinExistence type="inferred from homology"/>